<gene>
    <name evidence="1" type="ORF">COX28_00930</name>
</gene>
<organism evidence="1 2">
    <name type="scientific">Candidatus Kuenenbacteria bacterium CG23_combo_of_CG06-09_8_20_14_all_39_39</name>
    <dbReference type="NCBI Taxonomy" id="1974623"/>
    <lineage>
        <taxon>Bacteria</taxon>
        <taxon>Candidatus Kueneniibacteriota</taxon>
    </lineage>
</organism>
<dbReference type="SUPFAM" id="SSF53756">
    <property type="entry name" value="UDP-Glycosyltransferase/glycogen phosphorylase"/>
    <property type="match status" value="1"/>
</dbReference>
<dbReference type="EMBL" id="PCRX01000017">
    <property type="protein sequence ID" value="PIP29096.1"/>
    <property type="molecule type" value="Genomic_DNA"/>
</dbReference>
<protein>
    <submittedName>
        <fullName evidence="1">Uncharacterized protein</fullName>
    </submittedName>
</protein>
<accession>A0A2G9Z7G0</accession>
<reference evidence="1 2" key="1">
    <citation type="submission" date="2017-09" db="EMBL/GenBank/DDBJ databases">
        <title>Depth-based differentiation of microbial function through sediment-hosted aquifers and enrichment of novel symbionts in the deep terrestrial subsurface.</title>
        <authorList>
            <person name="Probst A.J."/>
            <person name="Ladd B."/>
            <person name="Jarett J.K."/>
            <person name="Geller-Mcgrath D.E."/>
            <person name="Sieber C.M."/>
            <person name="Emerson J.B."/>
            <person name="Anantharaman K."/>
            <person name="Thomas B.C."/>
            <person name="Malmstrom R."/>
            <person name="Stieglmeier M."/>
            <person name="Klingl A."/>
            <person name="Woyke T."/>
            <person name="Ryan C.M."/>
            <person name="Banfield J.F."/>
        </authorList>
    </citation>
    <scope>NUCLEOTIDE SEQUENCE [LARGE SCALE GENOMIC DNA]</scope>
    <source>
        <strain evidence="1">CG23_combo_of_CG06-09_8_20_14_all_39_39</strain>
    </source>
</reference>
<evidence type="ECO:0000313" key="1">
    <source>
        <dbReference type="EMBL" id="PIP29096.1"/>
    </source>
</evidence>
<proteinExistence type="predicted"/>
<comment type="caution">
    <text evidence="1">The sequence shown here is derived from an EMBL/GenBank/DDBJ whole genome shotgun (WGS) entry which is preliminary data.</text>
</comment>
<name>A0A2G9Z7G0_9BACT</name>
<dbReference type="Proteomes" id="UP000231235">
    <property type="component" value="Unassembled WGS sequence"/>
</dbReference>
<dbReference type="AlphaFoldDB" id="A0A2G9Z7G0"/>
<sequence>MDMLLNWFIPSVERRELAENNYHVSKVGEPGRQKCYTYLTRMLPSLLKFMGFQAVISGNFGYIQQQELARVCQDQAVPFIVLHKEGMAIVGAFDNYVEQYRQHKFIGAKMLLYNEQIRNAMLKIKIEGLFENKMEVVGIPRLDSCFLERNYHPSAKQITFFSFYPRDKFHYLITDQKIIDAIADRSAEFHKLVIEFAQKHPEYQVIIKTKVAEHYVSYVTDIVNAHFAVKPQNLLIINVGEPADLVKESVAVLGFNSTTLIEAMVANRLIISPYMGDIITDIPWDYFTHYPELVNYARNYQELEEYILNYQKYLKHHNQQRENKFLEELIYTPDGRASERTEQAIINAIKNYAPQRK</sequence>
<evidence type="ECO:0000313" key="2">
    <source>
        <dbReference type="Proteomes" id="UP000231235"/>
    </source>
</evidence>